<dbReference type="PROSITE" id="PS50932">
    <property type="entry name" value="HTH_LACI_2"/>
    <property type="match status" value="1"/>
</dbReference>
<evidence type="ECO:0000259" key="4">
    <source>
        <dbReference type="PROSITE" id="PS50932"/>
    </source>
</evidence>
<evidence type="ECO:0000313" key="6">
    <source>
        <dbReference type="Proteomes" id="UP000288547"/>
    </source>
</evidence>
<evidence type="ECO:0000256" key="1">
    <source>
        <dbReference type="ARBA" id="ARBA00023015"/>
    </source>
</evidence>
<sequence>MTMSSGDRPRRPTVSDVAAEAGVSRGTVSRYLNGGHWVSPEAEAAVAAAIRKTGYRINPHARSLATQRTNSVAFLLTESFERLFEDPNFARLMRGTSAALAERDVSLVFILAGSDVERRRARDFITQGHVDGVLLVSSHAGEPGLIEEIHRAGVPIIACGIPLGFERKLGWVAADDATGAREMTAHLRSLGRARIATIAGPRDTSGGIQRLTGFREELGEAFDPDLVEHGDYSRRSGRAAMAALLEREPGIDAVFAANDLMAAGALAELAERGIAVPGQIAVGGFDDAAVAAETTPTLTTMRQPFDRISQEMVRLLLEVIAGGIPAKITLPTDLVVRDSA</sequence>
<dbReference type="InterPro" id="IPR010982">
    <property type="entry name" value="Lambda_DNA-bd_dom_sf"/>
</dbReference>
<evidence type="ECO:0000256" key="3">
    <source>
        <dbReference type="ARBA" id="ARBA00023163"/>
    </source>
</evidence>
<name>A0A444PTD7_9MICO</name>
<dbReference type="Gene3D" id="3.40.50.2300">
    <property type="match status" value="2"/>
</dbReference>
<dbReference type="AlphaFoldDB" id="A0A444PTD7"/>
<dbReference type="OrthoDB" id="4268837at2"/>
<dbReference type="InterPro" id="IPR046335">
    <property type="entry name" value="LacI/GalR-like_sensor"/>
</dbReference>
<dbReference type="InterPro" id="IPR000843">
    <property type="entry name" value="HTH_LacI"/>
</dbReference>
<reference evidence="5 6" key="1">
    <citation type="submission" date="2018-12" db="EMBL/GenBank/DDBJ databases">
        <authorList>
            <person name="Li F."/>
        </authorList>
    </citation>
    <scope>NUCLEOTIDE SEQUENCE [LARGE SCALE GENOMIC DNA]</scope>
    <source>
        <strain evidence="5 6">11W25H-1</strain>
    </source>
</reference>
<feature type="domain" description="HTH lacI-type" evidence="4">
    <location>
        <begin position="12"/>
        <end position="66"/>
    </location>
</feature>
<dbReference type="SUPFAM" id="SSF47413">
    <property type="entry name" value="lambda repressor-like DNA-binding domains"/>
    <property type="match status" value="1"/>
</dbReference>
<dbReference type="InterPro" id="IPR028082">
    <property type="entry name" value="Peripla_BP_I"/>
</dbReference>
<evidence type="ECO:0000256" key="2">
    <source>
        <dbReference type="ARBA" id="ARBA00023125"/>
    </source>
</evidence>
<dbReference type="GO" id="GO:0000976">
    <property type="term" value="F:transcription cis-regulatory region binding"/>
    <property type="evidence" value="ECO:0007669"/>
    <property type="project" value="TreeGrafter"/>
</dbReference>
<proteinExistence type="predicted"/>
<keyword evidence="2" id="KW-0238">DNA-binding</keyword>
<organism evidence="5 6">
    <name type="scientific">Labedella phragmitis</name>
    <dbReference type="NCBI Taxonomy" id="2498849"/>
    <lineage>
        <taxon>Bacteria</taxon>
        <taxon>Bacillati</taxon>
        <taxon>Actinomycetota</taxon>
        <taxon>Actinomycetes</taxon>
        <taxon>Micrococcales</taxon>
        <taxon>Microbacteriaceae</taxon>
        <taxon>Labedella</taxon>
    </lineage>
</organism>
<accession>A0A444PTD7</accession>
<dbReference type="GO" id="GO:0003700">
    <property type="term" value="F:DNA-binding transcription factor activity"/>
    <property type="evidence" value="ECO:0007669"/>
    <property type="project" value="TreeGrafter"/>
</dbReference>
<dbReference type="EMBL" id="RZNB01000003">
    <property type="protein sequence ID" value="RWZ51131.1"/>
    <property type="molecule type" value="Genomic_DNA"/>
</dbReference>
<dbReference type="Gene3D" id="1.10.260.40">
    <property type="entry name" value="lambda repressor-like DNA-binding domains"/>
    <property type="match status" value="1"/>
</dbReference>
<dbReference type="CDD" id="cd06267">
    <property type="entry name" value="PBP1_LacI_sugar_binding-like"/>
    <property type="match status" value="1"/>
</dbReference>
<keyword evidence="6" id="KW-1185">Reference proteome</keyword>
<dbReference type="PANTHER" id="PTHR30146:SF109">
    <property type="entry name" value="HTH-TYPE TRANSCRIPTIONAL REGULATOR GALS"/>
    <property type="match status" value="1"/>
</dbReference>
<dbReference type="Pfam" id="PF13377">
    <property type="entry name" value="Peripla_BP_3"/>
    <property type="match status" value="1"/>
</dbReference>
<dbReference type="SMART" id="SM00354">
    <property type="entry name" value="HTH_LACI"/>
    <property type="match status" value="1"/>
</dbReference>
<dbReference type="Pfam" id="PF00356">
    <property type="entry name" value="LacI"/>
    <property type="match status" value="1"/>
</dbReference>
<dbReference type="Proteomes" id="UP000288547">
    <property type="component" value="Unassembled WGS sequence"/>
</dbReference>
<keyword evidence="3" id="KW-0804">Transcription</keyword>
<comment type="caution">
    <text evidence="5">The sequence shown here is derived from an EMBL/GenBank/DDBJ whole genome shotgun (WGS) entry which is preliminary data.</text>
</comment>
<keyword evidence="1" id="KW-0805">Transcription regulation</keyword>
<dbReference type="PROSITE" id="PS00356">
    <property type="entry name" value="HTH_LACI_1"/>
    <property type="match status" value="1"/>
</dbReference>
<dbReference type="PANTHER" id="PTHR30146">
    <property type="entry name" value="LACI-RELATED TRANSCRIPTIONAL REPRESSOR"/>
    <property type="match status" value="1"/>
</dbReference>
<dbReference type="SUPFAM" id="SSF53822">
    <property type="entry name" value="Periplasmic binding protein-like I"/>
    <property type="match status" value="1"/>
</dbReference>
<dbReference type="CDD" id="cd01392">
    <property type="entry name" value="HTH_LacI"/>
    <property type="match status" value="1"/>
</dbReference>
<gene>
    <name evidence="5" type="ORF">ELQ90_10110</name>
</gene>
<protein>
    <submittedName>
        <fullName evidence="5">LacI family transcriptional regulator</fullName>
    </submittedName>
</protein>
<evidence type="ECO:0000313" key="5">
    <source>
        <dbReference type="EMBL" id="RWZ51131.1"/>
    </source>
</evidence>